<dbReference type="InterPro" id="IPR011053">
    <property type="entry name" value="Single_hybrid_motif"/>
</dbReference>
<evidence type="ECO:0000259" key="13">
    <source>
        <dbReference type="PROSITE" id="PS50968"/>
    </source>
</evidence>
<dbReference type="FunFam" id="3.30.559.10:FF:000007">
    <property type="entry name" value="Dihydrolipoamide acetyltransferase component of pyruvate dehydrogenase complex"/>
    <property type="match status" value="1"/>
</dbReference>
<dbReference type="AlphaFoldDB" id="A0A250KSE9"/>
<proteinExistence type="inferred from homology"/>
<dbReference type="Proteomes" id="UP000266313">
    <property type="component" value="Chromosome"/>
</dbReference>
<dbReference type="PROSITE" id="PS51826">
    <property type="entry name" value="PSBD"/>
    <property type="match status" value="1"/>
</dbReference>
<name>A0A250KSE9_9GAMM</name>
<dbReference type="GO" id="GO:0004149">
    <property type="term" value="F:dihydrolipoyllysine-residue succinyltransferase activity"/>
    <property type="evidence" value="ECO:0007669"/>
    <property type="project" value="UniProtKB-UniRule"/>
</dbReference>
<comment type="catalytic activity">
    <reaction evidence="10 11">
        <text>N(6)-[(R)-dihydrolipoyl]-L-lysyl-[protein] + succinyl-CoA = N(6)-[(R)-S(8)-succinyldihydrolipoyl]-L-lysyl-[protein] + CoA</text>
        <dbReference type="Rhea" id="RHEA:15213"/>
        <dbReference type="Rhea" id="RHEA-COMP:10475"/>
        <dbReference type="Rhea" id="RHEA-COMP:20092"/>
        <dbReference type="ChEBI" id="CHEBI:57287"/>
        <dbReference type="ChEBI" id="CHEBI:57292"/>
        <dbReference type="ChEBI" id="CHEBI:83100"/>
        <dbReference type="ChEBI" id="CHEBI:83120"/>
        <dbReference type="EC" id="2.3.1.61"/>
    </reaction>
</comment>
<dbReference type="UniPathway" id="UPA00868">
    <property type="reaction ID" value="UER00840"/>
</dbReference>
<dbReference type="SUPFAM" id="SSF51230">
    <property type="entry name" value="Single hybrid motif"/>
    <property type="match status" value="1"/>
</dbReference>
<evidence type="ECO:0000256" key="10">
    <source>
        <dbReference type="ARBA" id="ARBA00052761"/>
    </source>
</evidence>
<feature type="region of interest" description="Disordered" evidence="12">
    <location>
        <begin position="158"/>
        <end position="191"/>
    </location>
</feature>
<evidence type="ECO:0000256" key="7">
    <source>
        <dbReference type="ARBA" id="ARBA00022679"/>
    </source>
</evidence>
<dbReference type="GO" id="GO:0045252">
    <property type="term" value="C:oxoglutarate dehydrogenase complex"/>
    <property type="evidence" value="ECO:0007669"/>
    <property type="project" value="UniProtKB-UniRule"/>
</dbReference>
<comment type="function">
    <text evidence="1 11">E2 component of the 2-oxoglutarate dehydrogenase (OGDH) complex which catalyzes the second step in the conversion of 2-oxoglutarate to succinyl-CoA and CO(2).</text>
</comment>
<evidence type="ECO:0000259" key="14">
    <source>
        <dbReference type="PROSITE" id="PS51826"/>
    </source>
</evidence>
<evidence type="ECO:0000313" key="16">
    <source>
        <dbReference type="Proteomes" id="UP000266313"/>
    </source>
</evidence>
<evidence type="ECO:0000256" key="9">
    <source>
        <dbReference type="ARBA" id="ARBA00023315"/>
    </source>
</evidence>
<dbReference type="Pfam" id="PF00364">
    <property type="entry name" value="Biotin_lipoyl"/>
    <property type="match status" value="1"/>
</dbReference>
<dbReference type="InterPro" id="IPR000089">
    <property type="entry name" value="Biotin_lipoyl"/>
</dbReference>
<sequence>MRIEVTVPNLPESVTDATLLDWHKQPGDTVQKSETLVDLETEKVILEVPVPDNGVLQEIRHVKGDVVGSGELLAVIETEARPAVAEASVPEAMPAKPEPAAMPEAARRPVRFAQPMGPSVRRLLIEHNLDPAQIRGTGREGRLTKQDVLDFLDSQKRKSAEALAPERKPQPEPSEKPAVRGAEGRGERRVPMTRLRARIAERMIEAQHTTATLTTFNEVNMQKIFDLRNQHRARFEQEYKIKLGFMSFFVKAAVEGLRRFPIINASIDGNEIVHHDYYDIGIAVSTDRGLVVPILRDADRLDFAEIEKAIIDFSQKARDGKLSFEDLSGGTFTITNGGIFGSMLSTPILNPPQSAILGMHVIKDRPVVEAGQIVIRPMIYLALSYDHRIIDGREAVTFLFTLKELLEDPVRLLLKI</sequence>
<dbReference type="Gene3D" id="4.10.320.10">
    <property type="entry name" value="E3-binding domain"/>
    <property type="match status" value="1"/>
</dbReference>
<dbReference type="GO" id="GO:0006099">
    <property type="term" value="P:tricarboxylic acid cycle"/>
    <property type="evidence" value="ECO:0007669"/>
    <property type="project" value="UniProtKB-UniRule"/>
</dbReference>
<dbReference type="InterPro" id="IPR050537">
    <property type="entry name" value="2-oxoacid_dehydrogenase"/>
</dbReference>
<dbReference type="KEGG" id="mmai:sS8_2620"/>
<dbReference type="InterPro" id="IPR023213">
    <property type="entry name" value="CAT-like_dom_sf"/>
</dbReference>
<dbReference type="PANTHER" id="PTHR43416:SF5">
    <property type="entry name" value="DIHYDROLIPOYLLYSINE-RESIDUE SUCCINYLTRANSFERASE COMPONENT OF 2-OXOGLUTARATE DEHYDROGENASE COMPLEX, MITOCHONDRIAL"/>
    <property type="match status" value="1"/>
</dbReference>
<dbReference type="PROSITE" id="PS50968">
    <property type="entry name" value="BIOTINYL_LIPOYL"/>
    <property type="match status" value="1"/>
</dbReference>
<protein>
    <recommendedName>
        <fullName evidence="5 11">Dihydrolipoyllysine-residue succinyltransferase component of 2-oxoglutarate dehydrogenase complex</fullName>
        <ecNumber evidence="4 11">2.3.1.61</ecNumber>
    </recommendedName>
    <alternativeName>
        <fullName evidence="11">2-oxoglutarate dehydrogenase complex component E2</fullName>
    </alternativeName>
</protein>
<dbReference type="GO" id="GO:0033512">
    <property type="term" value="P:L-lysine catabolic process to acetyl-CoA via saccharopine"/>
    <property type="evidence" value="ECO:0007669"/>
    <property type="project" value="UniProtKB-UniRule"/>
</dbReference>
<reference evidence="15 16" key="1">
    <citation type="submission" date="2016-12" db="EMBL/GenBank/DDBJ databases">
        <title>Genome sequencing of Methylocaldum marinum.</title>
        <authorList>
            <person name="Takeuchi M."/>
            <person name="Kamagata Y."/>
            <person name="Hiraoka S."/>
            <person name="Oshima K."/>
            <person name="Hattori M."/>
            <person name="Iwasaki W."/>
        </authorList>
    </citation>
    <scope>NUCLEOTIDE SEQUENCE [LARGE SCALE GENOMIC DNA]</scope>
    <source>
        <strain evidence="15 16">S8</strain>
    </source>
</reference>
<dbReference type="EMBL" id="AP017928">
    <property type="protein sequence ID" value="BBA34568.1"/>
    <property type="molecule type" value="Genomic_DNA"/>
</dbReference>
<gene>
    <name evidence="15" type="ORF">sS8_2620</name>
</gene>
<dbReference type="SUPFAM" id="SSF52777">
    <property type="entry name" value="CoA-dependent acyltransferases"/>
    <property type="match status" value="1"/>
</dbReference>
<dbReference type="InterPro" id="IPR036625">
    <property type="entry name" value="E3-bd_dom_sf"/>
</dbReference>
<keyword evidence="7 11" id="KW-0808">Transferase</keyword>
<dbReference type="InterPro" id="IPR003016">
    <property type="entry name" value="2-oxoA_DH_lipoyl-BS"/>
</dbReference>
<dbReference type="NCBIfam" id="NF004309">
    <property type="entry name" value="PRK05704.1"/>
    <property type="match status" value="1"/>
</dbReference>
<feature type="domain" description="Lipoyl-binding" evidence="13">
    <location>
        <begin position="2"/>
        <end position="77"/>
    </location>
</feature>
<keyword evidence="9 11" id="KW-0012">Acyltransferase</keyword>
<accession>A0A250KSE9</accession>
<evidence type="ECO:0000256" key="8">
    <source>
        <dbReference type="ARBA" id="ARBA00022823"/>
    </source>
</evidence>
<dbReference type="NCBIfam" id="TIGR01347">
    <property type="entry name" value="sucB"/>
    <property type="match status" value="1"/>
</dbReference>
<dbReference type="SUPFAM" id="SSF47005">
    <property type="entry name" value="Peripheral subunit-binding domain of 2-oxo acid dehydrogenase complex"/>
    <property type="match status" value="1"/>
</dbReference>
<keyword evidence="8 11" id="KW-0450">Lipoyl</keyword>
<evidence type="ECO:0000256" key="2">
    <source>
        <dbReference type="ARBA" id="ARBA00005145"/>
    </source>
</evidence>
<dbReference type="RefSeq" id="WP_119629948.1">
    <property type="nucleotide sequence ID" value="NZ_AP017928.1"/>
</dbReference>
<dbReference type="Pfam" id="PF02817">
    <property type="entry name" value="E3_binding"/>
    <property type="match status" value="1"/>
</dbReference>
<dbReference type="PANTHER" id="PTHR43416">
    <property type="entry name" value="DIHYDROLIPOYLLYSINE-RESIDUE SUCCINYLTRANSFERASE COMPONENT OF 2-OXOGLUTARATE DEHYDROGENASE COMPLEX, MITOCHONDRIAL-RELATED"/>
    <property type="match status" value="1"/>
</dbReference>
<dbReference type="CDD" id="cd06849">
    <property type="entry name" value="lipoyl_domain"/>
    <property type="match status" value="1"/>
</dbReference>
<feature type="compositionally biased region" description="Basic and acidic residues" evidence="12">
    <location>
        <begin position="158"/>
        <end position="190"/>
    </location>
</feature>
<dbReference type="OrthoDB" id="9805770at2"/>
<organism evidence="15 16">
    <name type="scientific">Methylocaldum marinum</name>
    <dbReference type="NCBI Taxonomy" id="1432792"/>
    <lineage>
        <taxon>Bacteria</taxon>
        <taxon>Pseudomonadati</taxon>
        <taxon>Pseudomonadota</taxon>
        <taxon>Gammaproteobacteria</taxon>
        <taxon>Methylococcales</taxon>
        <taxon>Methylococcaceae</taxon>
        <taxon>Methylocaldum</taxon>
    </lineage>
</organism>
<keyword evidence="6 11" id="KW-0816">Tricarboxylic acid cycle</keyword>
<evidence type="ECO:0000256" key="5">
    <source>
        <dbReference type="ARBA" id="ARBA00019511"/>
    </source>
</evidence>
<evidence type="ECO:0000256" key="11">
    <source>
        <dbReference type="RuleBase" id="RU361138"/>
    </source>
</evidence>
<keyword evidence="16" id="KW-1185">Reference proteome</keyword>
<evidence type="ECO:0000256" key="12">
    <source>
        <dbReference type="SAM" id="MobiDB-lite"/>
    </source>
</evidence>
<dbReference type="GO" id="GO:0005829">
    <property type="term" value="C:cytosol"/>
    <property type="evidence" value="ECO:0007669"/>
    <property type="project" value="TreeGrafter"/>
</dbReference>
<evidence type="ECO:0000256" key="4">
    <source>
        <dbReference type="ARBA" id="ARBA00012945"/>
    </source>
</evidence>
<evidence type="ECO:0000256" key="6">
    <source>
        <dbReference type="ARBA" id="ARBA00022532"/>
    </source>
</evidence>
<dbReference type="Gene3D" id="3.30.559.10">
    <property type="entry name" value="Chloramphenicol acetyltransferase-like domain"/>
    <property type="match status" value="1"/>
</dbReference>
<evidence type="ECO:0000256" key="1">
    <source>
        <dbReference type="ARBA" id="ARBA00004052"/>
    </source>
</evidence>
<dbReference type="Gene3D" id="2.40.50.100">
    <property type="match status" value="1"/>
</dbReference>
<feature type="domain" description="Peripheral subunit-binding (PSBD)" evidence="14">
    <location>
        <begin position="115"/>
        <end position="152"/>
    </location>
</feature>
<comment type="cofactor">
    <cofactor evidence="11">
        <name>(R)-lipoate</name>
        <dbReference type="ChEBI" id="CHEBI:83088"/>
    </cofactor>
    <text evidence="11">Binds 1 lipoyl cofactor covalently.</text>
</comment>
<dbReference type="InterPro" id="IPR006255">
    <property type="entry name" value="SucB"/>
</dbReference>
<dbReference type="PROSITE" id="PS00189">
    <property type="entry name" value="LIPOYL"/>
    <property type="match status" value="1"/>
</dbReference>
<evidence type="ECO:0000313" key="15">
    <source>
        <dbReference type="EMBL" id="BBA34568.1"/>
    </source>
</evidence>
<dbReference type="Pfam" id="PF00198">
    <property type="entry name" value="2-oxoacid_dh"/>
    <property type="match status" value="1"/>
</dbReference>
<dbReference type="InterPro" id="IPR004167">
    <property type="entry name" value="PSBD"/>
</dbReference>
<comment type="similarity">
    <text evidence="3 11">Belongs to the 2-oxoacid dehydrogenase family.</text>
</comment>
<comment type="pathway">
    <text evidence="2 11">Amino-acid degradation; L-lysine degradation via saccharopine pathway; glutaryl-CoA from L-lysine: step 6/6.</text>
</comment>
<evidence type="ECO:0000256" key="3">
    <source>
        <dbReference type="ARBA" id="ARBA00007317"/>
    </source>
</evidence>
<dbReference type="InterPro" id="IPR001078">
    <property type="entry name" value="2-oxoacid_DH_actylTfrase"/>
</dbReference>
<dbReference type="EC" id="2.3.1.61" evidence="4 11"/>